<dbReference type="STRING" id="231916.A0A409W937"/>
<feature type="transmembrane region" description="Helical" evidence="6">
    <location>
        <begin position="827"/>
        <end position="848"/>
    </location>
</feature>
<dbReference type="AlphaFoldDB" id="A0A409W937"/>
<dbReference type="SUPFAM" id="SSF103473">
    <property type="entry name" value="MFS general substrate transporter"/>
    <property type="match status" value="2"/>
</dbReference>
<feature type="transmembrane region" description="Helical" evidence="6">
    <location>
        <begin position="285"/>
        <end position="309"/>
    </location>
</feature>
<evidence type="ECO:0000256" key="3">
    <source>
        <dbReference type="ARBA" id="ARBA00022692"/>
    </source>
</evidence>
<dbReference type="PROSITE" id="PS00216">
    <property type="entry name" value="SUGAR_TRANSPORT_1"/>
    <property type="match status" value="3"/>
</dbReference>
<dbReference type="GO" id="GO:0005351">
    <property type="term" value="F:carbohydrate:proton symporter activity"/>
    <property type="evidence" value="ECO:0007669"/>
    <property type="project" value="TreeGrafter"/>
</dbReference>
<feature type="transmembrane region" description="Helical" evidence="6">
    <location>
        <begin position="159"/>
        <end position="181"/>
    </location>
</feature>
<feature type="transmembrane region" description="Helical" evidence="6">
    <location>
        <begin position="193"/>
        <end position="212"/>
    </location>
</feature>
<organism evidence="8 9">
    <name type="scientific">Gymnopilus dilepis</name>
    <dbReference type="NCBI Taxonomy" id="231916"/>
    <lineage>
        <taxon>Eukaryota</taxon>
        <taxon>Fungi</taxon>
        <taxon>Dikarya</taxon>
        <taxon>Basidiomycota</taxon>
        <taxon>Agaricomycotina</taxon>
        <taxon>Agaricomycetes</taxon>
        <taxon>Agaricomycetidae</taxon>
        <taxon>Agaricales</taxon>
        <taxon>Agaricineae</taxon>
        <taxon>Hymenogastraceae</taxon>
        <taxon>Gymnopilus</taxon>
    </lineage>
</organism>
<feature type="transmembrane region" description="Helical" evidence="6">
    <location>
        <begin position="69"/>
        <end position="87"/>
    </location>
</feature>
<feature type="transmembrane region" description="Helical" evidence="6">
    <location>
        <begin position="855"/>
        <end position="878"/>
    </location>
</feature>
<dbReference type="PANTHER" id="PTHR48022:SF64">
    <property type="entry name" value="MAJOR FACILITATOR SUPERFAMILY (MFS) PROFILE DOMAIN-CONTAINING PROTEIN"/>
    <property type="match status" value="1"/>
</dbReference>
<protein>
    <recommendedName>
        <fullName evidence="7">Major facilitator superfamily (MFS) profile domain-containing protein</fullName>
    </recommendedName>
</protein>
<feature type="transmembrane region" description="Helical" evidence="6">
    <location>
        <begin position="606"/>
        <end position="625"/>
    </location>
</feature>
<keyword evidence="3 6" id="KW-0812">Transmembrane</keyword>
<proteinExistence type="inferred from homology"/>
<evidence type="ECO:0000256" key="1">
    <source>
        <dbReference type="ARBA" id="ARBA00004141"/>
    </source>
</evidence>
<dbReference type="GO" id="GO:0016020">
    <property type="term" value="C:membrane"/>
    <property type="evidence" value="ECO:0007669"/>
    <property type="project" value="UniProtKB-SubCell"/>
</dbReference>
<feature type="transmembrane region" description="Helical" evidence="6">
    <location>
        <begin position="25"/>
        <end position="49"/>
    </location>
</feature>
<keyword evidence="5 6" id="KW-0472">Membrane</keyword>
<feature type="transmembrane region" description="Helical" evidence="6">
    <location>
        <begin position="349"/>
        <end position="372"/>
    </location>
</feature>
<feature type="transmembrane region" description="Helical" evidence="6">
    <location>
        <begin position="99"/>
        <end position="119"/>
    </location>
</feature>
<dbReference type="Pfam" id="PF00083">
    <property type="entry name" value="Sugar_tr"/>
    <property type="match status" value="2"/>
</dbReference>
<dbReference type="FunFam" id="1.20.1250.20:FF:000117">
    <property type="entry name" value="MFS hexose transporter"/>
    <property type="match status" value="2"/>
</dbReference>
<comment type="similarity">
    <text evidence="2">Belongs to the major facilitator superfamily. Sugar transporter (TC 2.A.1.1) family.</text>
</comment>
<keyword evidence="9" id="KW-1185">Reference proteome</keyword>
<dbReference type="PANTHER" id="PTHR48022">
    <property type="entry name" value="PLASTIDIC GLUCOSE TRANSPORTER 4"/>
    <property type="match status" value="1"/>
</dbReference>
<feature type="domain" description="Major facilitator superfamily (MFS) profile" evidence="7">
    <location>
        <begin position="31"/>
        <end position="472"/>
    </location>
</feature>
<feature type="transmembrane region" description="Helical" evidence="6">
    <location>
        <begin position="926"/>
        <end position="947"/>
    </location>
</feature>
<comment type="caution">
    <text evidence="8">The sequence shown here is derived from an EMBL/GenBank/DDBJ whole genome shotgun (WGS) entry which is preliminary data.</text>
</comment>
<feature type="transmembrane region" description="Helical" evidence="6">
    <location>
        <begin position="953"/>
        <end position="975"/>
    </location>
</feature>
<dbReference type="PROSITE" id="PS50850">
    <property type="entry name" value="MFS"/>
    <property type="match status" value="2"/>
</dbReference>
<evidence type="ECO:0000256" key="2">
    <source>
        <dbReference type="ARBA" id="ARBA00010992"/>
    </source>
</evidence>
<feature type="transmembrane region" description="Helical" evidence="6">
    <location>
        <begin position="672"/>
        <end position="691"/>
    </location>
</feature>
<accession>A0A409W937</accession>
<feature type="transmembrane region" description="Helical" evidence="6">
    <location>
        <begin position="631"/>
        <end position="652"/>
    </location>
</feature>
<feature type="transmembrane region" description="Helical" evidence="6">
    <location>
        <begin position="697"/>
        <end position="718"/>
    </location>
</feature>
<dbReference type="EMBL" id="NHYE01005296">
    <property type="protein sequence ID" value="PPQ75005.1"/>
    <property type="molecule type" value="Genomic_DNA"/>
</dbReference>
<feature type="transmembrane region" description="Helical" evidence="6">
    <location>
        <begin position="384"/>
        <end position="408"/>
    </location>
</feature>
<feature type="domain" description="Major facilitator superfamily (MFS) profile" evidence="7">
    <location>
        <begin position="537"/>
        <end position="978"/>
    </location>
</feature>
<dbReference type="OrthoDB" id="6133115at2759"/>
<feature type="transmembrane region" description="Helical" evidence="6">
    <location>
        <begin position="125"/>
        <end position="147"/>
    </location>
</feature>
<evidence type="ECO:0000256" key="6">
    <source>
        <dbReference type="SAM" id="Phobius"/>
    </source>
</evidence>
<evidence type="ECO:0000259" key="7">
    <source>
        <dbReference type="PROSITE" id="PS50850"/>
    </source>
</evidence>
<feature type="transmembrane region" description="Helical" evidence="6">
    <location>
        <begin position="321"/>
        <end position="342"/>
    </location>
</feature>
<dbReference type="InterPro" id="IPR005829">
    <property type="entry name" value="Sugar_transporter_CS"/>
</dbReference>
<feature type="transmembrane region" description="Helical" evidence="6">
    <location>
        <begin position="890"/>
        <end position="914"/>
    </location>
</feature>
<evidence type="ECO:0000313" key="9">
    <source>
        <dbReference type="Proteomes" id="UP000284706"/>
    </source>
</evidence>
<reference evidence="8 9" key="1">
    <citation type="journal article" date="2018" name="Evol. Lett.">
        <title>Horizontal gene cluster transfer increased hallucinogenic mushroom diversity.</title>
        <authorList>
            <person name="Reynolds H.T."/>
            <person name="Vijayakumar V."/>
            <person name="Gluck-Thaler E."/>
            <person name="Korotkin H.B."/>
            <person name="Matheny P.B."/>
            <person name="Slot J.C."/>
        </authorList>
    </citation>
    <scope>NUCLEOTIDE SEQUENCE [LARGE SCALE GENOMIC DNA]</scope>
    <source>
        <strain evidence="8 9">SRW20</strain>
    </source>
</reference>
<evidence type="ECO:0000256" key="5">
    <source>
        <dbReference type="ARBA" id="ARBA00023136"/>
    </source>
</evidence>
<name>A0A409W937_9AGAR</name>
<evidence type="ECO:0000256" key="4">
    <source>
        <dbReference type="ARBA" id="ARBA00022989"/>
    </source>
</evidence>
<gene>
    <name evidence="8" type="ORF">CVT26_011547</name>
</gene>
<feature type="transmembrane region" description="Helical" evidence="6">
    <location>
        <begin position="449"/>
        <end position="469"/>
    </location>
</feature>
<dbReference type="InterPro" id="IPR020846">
    <property type="entry name" value="MFS_dom"/>
</dbReference>
<feature type="transmembrane region" description="Helical" evidence="6">
    <location>
        <begin position="420"/>
        <end position="437"/>
    </location>
</feature>
<feature type="transmembrane region" description="Helical" evidence="6">
    <location>
        <begin position="791"/>
        <end position="815"/>
    </location>
</feature>
<dbReference type="Gene3D" id="1.20.1250.20">
    <property type="entry name" value="MFS general substrate transporter like domains"/>
    <property type="match status" value="2"/>
</dbReference>
<dbReference type="InterPro" id="IPR036259">
    <property type="entry name" value="MFS_trans_sf"/>
</dbReference>
<dbReference type="Proteomes" id="UP000284706">
    <property type="component" value="Unassembled WGS sequence"/>
</dbReference>
<keyword evidence="4 6" id="KW-1133">Transmembrane helix</keyword>
<sequence length="1063" mass="118657">MSSVDGQLSILDYIHKGAWYKNRGILTLNLLLLIPLVTSVVNGLDSSLINGLQISPDWQDYFNHPRGKTLGILNSAQFIGNLIALPFTPYASDIYGRRAALFFGAVIMCVGVGLQAAAWSIPMFIGARFAIGFGLAFCQNAAPLLLIELSYPTQRGRITAIYNSSWYFGSIVSAWVCFGTFNHASGSQWSWRIPTLVQALCPLAQIISVWFMPESPRWLVSKGMESRAAAILAKYHAHGSNERDPLVMFEMAQIRHAIRLEEEINRTTTFWSLFTTPGNRRRMRIILGIAVFSQWSGNGVLSYYINLVLESVGIMSTNTKSVVNGCLQTFDFIIAIAASLSIDYIGRRPLFLVSTVGMLATYCACTLTNALYSTVNDLAAAKATIPLIFLFFFFYNMAYSPVIITYALEILPFRIRAKGFAVMNLTMMATIAFNDFVNPWALGAIHWKYYLVYCGWLAIELVFVFFFIVETKGRTLEETAAMFDGGSQREDLLALGGEAARMTVMAPTGNEGYWSIVDFIHQGPWWTNRGILILNLCLLTPLMTSVVNGIDSSLVNGLQILPGWESYFHFPKGRTLGLINSAQFLGNLTGLPFTALMSDSLGRRTALFIGSLLMCLGVGLQAAAWNVAMLIGARYTIGLGLSFCQNASPLLLIELSYPTHRGKITSIFNSSWYLGSIISAWVCFGAFIGAGNSQWSWRVPTLVQAICPVVQIVTIYFVPESPRWLVSKGRESKAQAVLTKYHANGNDDRDPLVAFEMAQIRHAIRIEEDINRSTSYWSLFSTPGNRRRMMIIMAIAVFSQWSGNGLVSYYINIILEGVGFSDVKTKSIINGCLQIFNFVIAMGAAMLVDRAGRRPLFILSNAGMLATFCAWTVTTALYNTMHNTAAARATIPMIFLFYFFYDLAYTPLLVAYTLEILPFRIRAKGFAVMNLTVMATLAFNEFINPWALDAISWWYYVVYCGWLILELFFVVFFIVETKGRTLEETAALFDGDDHQEDIQVMGGQAADISSRLSRGVVLPELEPETRQISESEEKVNEYYEMKKRYRDSDNTGSSSNTNHWRAI</sequence>
<comment type="subcellular location">
    <subcellularLocation>
        <location evidence="1">Membrane</location>
        <topology evidence="1">Multi-pass membrane protein</topology>
    </subcellularLocation>
</comment>
<evidence type="ECO:0000313" key="8">
    <source>
        <dbReference type="EMBL" id="PPQ75005.1"/>
    </source>
</evidence>
<dbReference type="InterPro" id="IPR005828">
    <property type="entry name" value="MFS_sugar_transport-like"/>
</dbReference>
<dbReference type="InParanoid" id="A0A409W937"/>
<dbReference type="InterPro" id="IPR050360">
    <property type="entry name" value="MFS_Sugar_Transporters"/>
</dbReference>